<evidence type="ECO:0000313" key="3">
    <source>
        <dbReference type="Proteomes" id="UP000311382"/>
    </source>
</evidence>
<organism evidence="2 3">
    <name type="scientific">Rhodotorula diobovata</name>
    <dbReference type="NCBI Taxonomy" id="5288"/>
    <lineage>
        <taxon>Eukaryota</taxon>
        <taxon>Fungi</taxon>
        <taxon>Dikarya</taxon>
        <taxon>Basidiomycota</taxon>
        <taxon>Pucciniomycotina</taxon>
        <taxon>Microbotryomycetes</taxon>
        <taxon>Sporidiobolales</taxon>
        <taxon>Sporidiobolaceae</taxon>
        <taxon>Rhodotorula</taxon>
    </lineage>
</organism>
<feature type="region of interest" description="Disordered" evidence="1">
    <location>
        <begin position="1"/>
        <end position="152"/>
    </location>
</feature>
<name>A0A5C5FU55_9BASI</name>
<evidence type="ECO:0000256" key="1">
    <source>
        <dbReference type="SAM" id="MobiDB-lite"/>
    </source>
</evidence>
<dbReference type="Proteomes" id="UP000311382">
    <property type="component" value="Unassembled WGS sequence"/>
</dbReference>
<reference evidence="2 3" key="1">
    <citation type="submission" date="2019-03" db="EMBL/GenBank/DDBJ databases">
        <title>Rhodosporidium diobovatum UCD-FST 08-225 genome sequencing, assembly, and annotation.</title>
        <authorList>
            <person name="Fakankun I.U."/>
            <person name="Fristensky B."/>
            <person name="Levin D.B."/>
        </authorList>
    </citation>
    <scope>NUCLEOTIDE SEQUENCE [LARGE SCALE GENOMIC DNA]</scope>
    <source>
        <strain evidence="2 3">UCD-FST 08-225</strain>
    </source>
</reference>
<proteinExistence type="predicted"/>
<keyword evidence="3" id="KW-1185">Reference proteome</keyword>
<feature type="compositionally biased region" description="Low complexity" evidence="1">
    <location>
        <begin position="112"/>
        <end position="135"/>
    </location>
</feature>
<feature type="compositionally biased region" description="Low complexity" evidence="1">
    <location>
        <begin position="51"/>
        <end position="62"/>
    </location>
</feature>
<comment type="caution">
    <text evidence="2">The sequence shown here is derived from an EMBL/GenBank/DDBJ whole genome shotgun (WGS) entry which is preliminary data.</text>
</comment>
<feature type="compositionally biased region" description="Basic residues" evidence="1">
    <location>
        <begin position="136"/>
        <end position="152"/>
    </location>
</feature>
<accession>A0A5C5FU55</accession>
<protein>
    <submittedName>
        <fullName evidence="2">Uncharacterized protein</fullName>
    </submittedName>
</protein>
<dbReference type="EMBL" id="SOZI01000071">
    <property type="protein sequence ID" value="TNY20290.1"/>
    <property type="molecule type" value="Genomic_DNA"/>
</dbReference>
<gene>
    <name evidence="2" type="ORF">DMC30DRAFT_264406</name>
</gene>
<dbReference type="AlphaFoldDB" id="A0A5C5FU55"/>
<sequence length="152" mass="16670">MATPTPKPTRLAPSCPPTRGRAFRSSRPRSTGLRNGPRSRSKPLRERVPRRVAATATAPGVRQRASLATSSRPQWSGSRPGSTHSTRWLDNASRNSSLRAPNSKRRRATTLSSASFSPRTTATTRTRLPSSLARPSSRRRRDGSRSSRRPCG</sequence>
<evidence type="ECO:0000313" key="2">
    <source>
        <dbReference type="EMBL" id="TNY20290.1"/>
    </source>
</evidence>
<feature type="compositionally biased region" description="Polar residues" evidence="1">
    <location>
        <begin position="66"/>
        <end position="100"/>
    </location>
</feature>